<evidence type="ECO:0000256" key="1">
    <source>
        <dbReference type="SAM" id="Phobius"/>
    </source>
</evidence>
<reference evidence="3" key="1">
    <citation type="submission" date="2016-10" db="EMBL/GenBank/DDBJ databases">
        <authorList>
            <person name="Varghese N."/>
        </authorList>
    </citation>
    <scope>NUCLEOTIDE SEQUENCE [LARGE SCALE GENOMIC DNA]</scope>
    <source>
        <strain evidence="3">DSM 18820</strain>
    </source>
</reference>
<feature type="transmembrane region" description="Helical" evidence="1">
    <location>
        <begin position="32"/>
        <end position="50"/>
    </location>
</feature>
<gene>
    <name evidence="2" type="ORF">SAMN04487941_3203</name>
</gene>
<dbReference type="EMBL" id="FPCA01000004">
    <property type="protein sequence ID" value="SFU90374.1"/>
    <property type="molecule type" value="Genomic_DNA"/>
</dbReference>
<keyword evidence="1" id="KW-1133">Transmembrane helix</keyword>
<dbReference type="Proteomes" id="UP000182491">
    <property type="component" value="Unassembled WGS sequence"/>
</dbReference>
<protein>
    <submittedName>
        <fullName evidence="2">Uncharacterized protein</fullName>
    </submittedName>
</protein>
<name>A0A1I7JYV8_9BACT</name>
<dbReference type="AlphaFoldDB" id="A0A1I7JYV8"/>
<evidence type="ECO:0000313" key="3">
    <source>
        <dbReference type="Proteomes" id="UP000182491"/>
    </source>
</evidence>
<keyword evidence="1" id="KW-0812">Transmembrane</keyword>
<keyword evidence="3" id="KW-1185">Reference proteome</keyword>
<proteinExistence type="predicted"/>
<dbReference type="STRING" id="388950.GCA_001611675_00784"/>
<organism evidence="2 3">
    <name type="scientific">Pontibacter akesuensis</name>
    <dbReference type="NCBI Taxonomy" id="388950"/>
    <lineage>
        <taxon>Bacteria</taxon>
        <taxon>Pseudomonadati</taxon>
        <taxon>Bacteroidota</taxon>
        <taxon>Cytophagia</taxon>
        <taxon>Cytophagales</taxon>
        <taxon>Hymenobacteraceae</taxon>
        <taxon>Pontibacter</taxon>
    </lineage>
</organism>
<sequence>MLLFAINILTYYAFNTIKDASDKKVILANFEMLLSAEYILLYCNISYKYLNMKKNKYQTRSCTMCCGVNFHGM</sequence>
<accession>A0A1I7JYV8</accession>
<evidence type="ECO:0000313" key="2">
    <source>
        <dbReference type="EMBL" id="SFU90374.1"/>
    </source>
</evidence>
<keyword evidence="1" id="KW-0472">Membrane</keyword>